<accession>A0A3P1C4N7</accession>
<sequence>MKYSDSRPHPAPIAKAVLLIFMPPERTARSQRASVRSLANSLQQHLGNQARVLKIDEATQPDVFRSFEITQTPSFVLVRQGVELWRQVGMTDEELLTLLSKRLQTS</sequence>
<name>A0A3P1C4N7_9BACT</name>
<gene>
    <name evidence="1" type="ORF">EHT25_03750</name>
</gene>
<evidence type="ECO:0000313" key="2">
    <source>
        <dbReference type="Proteomes" id="UP000271925"/>
    </source>
</evidence>
<organism evidence="1 2">
    <name type="scientific">Larkinella rosea</name>
    <dbReference type="NCBI Taxonomy" id="2025312"/>
    <lineage>
        <taxon>Bacteria</taxon>
        <taxon>Pseudomonadati</taxon>
        <taxon>Bacteroidota</taxon>
        <taxon>Cytophagia</taxon>
        <taxon>Cytophagales</taxon>
        <taxon>Spirosomataceae</taxon>
        <taxon>Larkinella</taxon>
    </lineage>
</organism>
<dbReference type="AlphaFoldDB" id="A0A3P1C4N7"/>
<dbReference type="SUPFAM" id="SSF52833">
    <property type="entry name" value="Thioredoxin-like"/>
    <property type="match status" value="1"/>
</dbReference>
<dbReference type="Gene3D" id="3.40.30.10">
    <property type="entry name" value="Glutaredoxin"/>
    <property type="match status" value="1"/>
</dbReference>
<proteinExistence type="predicted"/>
<protein>
    <submittedName>
        <fullName evidence="1">Thioredoxin</fullName>
    </submittedName>
</protein>
<dbReference type="EMBL" id="RQJO01000007">
    <property type="protein sequence ID" value="RRB07914.1"/>
    <property type="molecule type" value="Genomic_DNA"/>
</dbReference>
<dbReference type="CDD" id="cd02947">
    <property type="entry name" value="TRX_family"/>
    <property type="match status" value="1"/>
</dbReference>
<reference evidence="1 2" key="1">
    <citation type="submission" date="2018-11" db="EMBL/GenBank/DDBJ databases">
        <authorList>
            <person name="Zhou Z."/>
            <person name="Wang G."/>
        </authorList>
    </citation>
    <scope>NUCLEOTIDE SEQUENCE [LARGE SCALE GENOMIC DNA]</scope>
    <source>
        <strain evidence="1 2">KCTC52004</strain>
    </source>
</reference>
<dbReference type="InterPro" id="IPR036249">
    <property type="entry name" value="Thioredoxin-like_sf"/>
</dbReference>
<keyword evidence="2" id="KW-1185">Reference proteome</keyword>
<comment type="caution">
    <text evidence="1">The sequence shown here is derived from an EMBL/GenBank/DDBJ whole genome shotgun (WGS) entry which is preliminary data.</text>
</comment>
<dbReference type="Proteomes" id="UP000271925">
    <property type="component" value="Unassembled WGS sequence"/>
</dbReference>
<dbReference type="OrthoDB" id="964174at2"/>
<evidence type="ECO:0000313" key="1">
    <source>
        <dbReference type="EMBL" id="RRB07914.1"/>
    </source>
</evidence>